<dbReference type="Proteomes" id="UP000075809">
    <property type="component" value="Unassembled WGS sequence"/>
</dbReference>
<sequence length="87" mass="9732">MIPVTLSYPFGALRARQISAGDMVLNQAFRGEEEGCRRRGGWSNLKQCTIARKFTASDAPYLGRRTCISARRSDKDDPPLTKRKQSA</sequence>
<gene>
    <name evidence="1" type="ORF">ALC60_13878</name>
</gene>
<dbReference type="EMBL" id="KQ983136">
    <property type="protein sequence ID" value="KYQ47132.1"/>
    <property type="molecule type" value="Genomic_DNA"/>
</dbReference>
<accession>A0A151WH35</accession>
<name>A0A151WH35_9HYME</name>
<proteinExistence type="predicted"/>
<protein>
    <submittedName>
        <fullName evidence="1">Uncharacterized protein</fullName>
    </submittedName>
</protein>
<dbReference type="AlphaFoldDB" id="A0A151WH35"/>
<keyword evidence="2" id="KW-1185">Reference proteome</keyword>
<reference evidence="1 2" key="1">
    <citation type="submission" date="2015-09" db="EMBL/GenBank/DDBJ databases">
        <title>Trachymyrmex zeteki WGS genome.</title>
        <authorList>
            <person name="Nygaard S."/>
            <person name="Hu H."/>
            <person name="Boomsma J."/>
            <person name="Zhang G."/>
        </authorList>
    </citation>
    <scope>NUCLEOTIDE SEQUENCE [LARGE SCALE GENOMIC DNA]</scope>
    <source>
        <strain evidence="1">Tzet28-1</strain>
        <tissue evidence="1">Whole body</tissue>
    </source>
</reference>
<organism evidence="1 2">
    <name type="scientific">Mycetomoellerius zeteki</name>
    <dbReference type="NCBI Taxonomy" id="64791"/>
    <lineage>
        <taxon>Eukaryota</taxon>
        <taxon>Metazoa</taxon>
        <taxon>Ecdysozoa</taxon>
        <taxon>Arthropoda</taxon>
        <taxon>Hexapoda</taxon>
        <taxon>Insecta</taxon>
        <taxon>Pterygota</taxon>
        <taxon>Neoptera</taxon>
        <taxon>Endopterygota</taxon>
        <taxon>Hymenoptera</taxon>
        <taxon>Apocrita</taxon>
        <taxon>Aculeata</taxon>
        <taxon>Formicoidea</taxon>
        <taxon>Formicidae</taxon>
        <taxon>Myrmicinae</taxon>
        <taxon>Mycetomoellerius</taxon>
    </lineage>
</organism>
<evidence type="ECO:0000313" key="2">
    <source>
        <dbReference type="Proteomes" id="UP000075809"/>
    </source>
</evidence>
<evidence type="ECO:0000313" key="1">
    <source>
        <dbReference type="EMBL" id="KYQ47132.1"/>
    </source>
</evidence>